<dbReference type="EMBL" id="CP096034">
    <property type="protein sequence ID" value="UPM53418.1"/>
    <property type="molecule type" value="Genomic_DNA"/>
</dbReference>
<sequence length="45" mass="4777">MGYSSLDSFVAAFVVVAFGTAVVVGVVAIEKESFDPDLDYTYLPS</sequence>
<evidence type="ECO:0000313" key="3">
    <source>
        <dbReference type="Proteomes" id="UP000830639"/>
    </source>
</evidence>
<dbReference type="Proteomes" id="UP000830639">
    <property type="component" value="Chromosome"/>
</dbReference>
<feature type="transmembrane region" description="Helical" evidence="1">
    <location>
        <begin position="9"/>
        <end position="29"/>
    </location>
</feature>
<keyword evidence="3" id="KW-1185">Reference proteome</keyword>
<keyword evidence="1" id="KW-0812">Transmembrane</keyword>
<dbReference type="RefSeq" id="WP_248266687.1">
    <property type="nucleotide sequence ID" value="NZ_CP096034.1"/>
</dbReference>
<reference evidence="2 3" key="1">
    <citation type="submission" date="2022-04" db="EMBL/GenBank/DDBJ databases">
        <title>Mechanism of arsenic methylation and mitigation arsenic toxicity by Bacillus sp. LH14 from an Arsenic-Contaminated Paddy Soil.</title>
        <authorList>
            <person name="Wang D."/>
        </authorList>
    </citation>
    <scope>NUCLEOTIDE SEQUENCE [LARGE SCALE GENOMIC DNA]</scope>
    <source>
        <strain evidence="2 3">LH14</strain>
    </source>
</reference>
<protein>
    <submittedName>
        <fullName evidence="2">Uncharacterized protein</fullName>
    </submittedName>
</protein>
<accession>A0ABY4JKK9</accession>
<organism evidence="2 3">
    <name type="scientific">Gottfriedia acidiceleris</name>
    <dbReference type="NCBI Taxonomy" id="371036"/>
    <lineage>
        <taxon>Bacteria</taxon>
        <taxon>Bacillati</taxon>
        <taxon>Bacillota</taxon>
        <taxon>Bacilli</taxon>
        <taxon>Bacillales</taxon>
        <taxon>Bacillaceae</taxon>
        <taxon>Gottfriedia</taxon>
    </lineage>
</organism>
<proteinExistence type="predicted"/>
<keyword evidence="1" id="KW-0472">Membrane</keyword>
<gene>
    <name evidence="2" type="ORF">MY490_16695</name>
</gene>
<evidence type="ECO:0000313" key="2">
    <source>
        <dbReference type="EMBL" id="UPM53418.1"/>
    </source>
</evidence>
<evidence type="ECO:0000256" key="1">
    <source>
        <dbReference type="SAM" id="Phobius"/>
    </source>
</evidence>
<name>A0ABY4JKK9_9BACI</name>
<keyword evidence="1" id="KW-1133">Transmembrane helix</keyword>